<dbReference type="OrthoDB" id="1703838at2"/>
<feature type="compositionally biased region" description="Low complexity" evidence="3">
    <location>
        <begin position="86"/>
        <end position="97"/>
    </location>
</feature>
<evidence type="ECO:0000256" key="4">
    <source>
        <dbReference type="SAM" id="SignalP"/>
    </source>
</evidence>
<dbReference type="RefSeq" id="WP_083479747.1">
    <property type="nucleotide sequence ID" value="NZ_LKET01000028.1"/>
</dbReference>
<feature type="domain" description="SLH" evidence="5">
    <location>
        <begin position="1991"/>
        <end position="2054"/>
    </location>
</feature>
<keyword evidence="7" id="KW-0378">Hydrolase</keyword>
<keyword evidence="8" id="KW-1185">Reference proteome</keyword>
<dbReference type="SMART" id="SM00257">
    <property type="entry name" value="LysM"/>
    <property type="match status" value="1"/>
</dbReference>
<dbReference type="PATRIC" id="fig|36849.3.peg.1599"/>
<feature type="domain" description="LysM" evidence="6">
    <location>
        <begin position="2168"/>
        <end position="2212"/>
    </location>
</feature>
<feature type="region of interest" description="Disordered" evidence="3">
    <location>
        <begin position="73"/>
        <end position="114"/>
    </location>
</feature>
<organism evidence="7 8">
    <name type="scientific">Oxobacter pfennigii</name>
    <dbReference type="NCBI Taxonomy" id="36849"/>
    <lineage>
        <taxon>Bacteria</taxon>
        <taxon>Bacillati</taxon>
        <taxon>Bacillota</taxon>
        <taxon>Clostridia</taxon>
        <taxon>Eubacteriales</taxon>
        <taxon>Clostridiaceae</taxon>
        <taxon>Oxobacter</taxon>
    </lineage>
</organism>
<dbReference type="GO" id="GO:0031176">
    <property type="term" value="F:endo-1,4-beta-xylanase activity"/>
    <property type="evidence" value="ECO:0007669"/>
    <property type="project" value="UniProtKB-EC"/>
</dbReference>
<keyword evidence="7" id="KW-0624">Polysaccharide degradation</keyword>
<dbReference type="Gene3D" id="2.60.40.10">
    <property type="entry name" value="Immunoglobulins"/>
    <property type="match status" value="6"/>
</dbReference>
<evidence type="ECO:0000313" key="7">
    <source>
        <dbReference type="EMBL" id="KPU45031.1"/>
    </source>
</evidence>
<name>A0A0P8WAQ4_9CLOT</name>
<evidence type="ECO:0000259" key="5">
    <source>
        <dbReference type="PROSITE" id="PS51272"/>
    </source>
</evidence>
<gene>
    <name evidence="7" type="primary">xynA1</name>
    <name evidence="7" type="ORF">OXPF_15090</name>
</gene>
<dbReference type="PANTHER" id="PTHR37833">
    <property type="entry name" value="LIPOPROTEIN-RELATED"/>
    <property type="match status" value="1"/>
</dbReference>
<dbReference type="GO" id="GO:0030313">
    <property type="term" value="C:cell envelope"/>
    <property type="evidence" value="ECO:0007669"/>
    <property type="project" value="UniProtKB-SubCell"/>
</dbReference>
<dbReference type="PROSITE" id="PS51782">
    <property type="entry name" value="LYSM"/>
    <property type="match status" value="1"/>
</dbReference>
<evidence type="ECO:0000256" key="3">
    <source>
        <dbReference type="SAM" id="MobiDB-lite"/>
    </source>
</evidence>
<evidence type="ECO:0000313" key="8">
    <source>
        <dbReference type="Proteomes" id="UP000050326"/>
    </source>
</evidence>
<dbReference type="Gene3D" id="3.10.350.10">
    <property type="entry name" value="LysM domain"/>
    <property type="match status" value="1"/>
</dbReference>
<keyword evidence="7" id="KW-0326">Glycosidase</keyword>
<feature type="chain" id="PRO_5006153270" evidence="4">
    <location>
        <begin position="26"/>
        <end position="2215"/>
    </location>
</feature>
<dbReference type="SUPFAM" id="SSF54106">
    <property type="entry name" value="LysM domain"/>
    <property type="match status" value="1"/>
</dbReference>
<feature type="domain" description="SLH" evidence="5">
    <location>
        <begin position="1930"/>
        <end position="1988"/>
    </location>
</feature>
<dbReference type="InterPro" id="IPR018392">
    <property type="entry name" value="LysM"/>
</dbReference>
<feature type="signal peptide" evidence="4">
    <location>
        <begin position="1"/>
        <end position="25"/>
    </location>
</feature>
<dbReference type="PROSITE" id="PS51272">
    <property type="entry name" value="SLH"/>
    <property type="match status" value="3"/>
</dbReference>
<dbReference type="CDD" id="cd00118">
    <property type="entry name" value="LysM"/>
    <property type="match status" value="1"/>
</dbReference>
<dbReference type="Proteomes" id="UP000050326">
    <property type="component" value="Unassembled WGS sequence"/>
</dbReference>
<comment type="subcellular location">
    <subcellularLocation>
        <location evidence="1">Cell envelope</location>
    </subcellularLocation>
</comment>
<dbReference type="Gene3D" id="2.60.40.4270">
    <property type="entry name" value="Listeria-Bacteroides repeat domain"/>
    <property type="match status" value="1"/>
</dbReference>
<feature type="domain" description="SLH" evidence="5">
    <location>
        <begin position="2057"/>
        <end position="2120"/>
    </location>
</feature>
<sequence>MNKRLLSMFLALCMIVTMLPVSAMAEEIHTTIGGSGEIISFAPLTETQKAVSLGTSIEDLELPETLTATVRTAVPADENSTQDSGSPETATPTTASEPKWKETTGDIPVTWNSPDYDPNTGGVYAFTPVIEGYTVSAPLPEISVTVGAAMLIDKTQAREKPTLTAQSAETRDFYIVLVGERMSPSSLGFLSNDCGLSPISTADSDDYAPDDDGNAMVKSYLYRAAVGQTITFHWGLGEDGFRGLLYAYYADDEPILDATFGAQWAVLRNSGLIGFATGAKQPIGLQFEVASPPVLLAPDAVTNYDIWVGGVQVASTNASNVLDDGTVTYDSDTNTLTLNNAAITTSHMVSAANYGIYAPFGLNLKLVGANSIALPHSGSYSVYGIASDESDLQISAEEHGSLTVTAGNNFGIYSNNLTINSGAITTVSSVIFVRESVSISGGTVTSTGGTQGIVGKTITVSGGTMTASGSGKALTNSVGSPDFTGMQVTASLNESGTPTVSYDAANLATYKYIKVEPAVTPPVLSEVADLTALQSAIDGAAGDLNLKLSDSYSGTGTITIPNTCSYDITIDLNGKTLNGGSVSAIKHLGSGTLTITDSAGGGMVTSGTMGTIFVSGSGTVNLSGGTVRSIGGTEYVAIWIGSNNTLNITDGTVSATGFRGIAIYSQNGTVNISGGAVSATGNNGKAILGETGASGQLNISGGTVSAAGTGGIAIDHANATIQNGTTTIIQGSSGAIAYAPTLDSGVQGGASTNYDGSGSVAYNTAHWPTYKYLKFGLDVISPVLSAGNVSRTSDTEGTIDFTTDKAGTAYYLVVNSGVSAPTSAEVKEGASLGAVSAGAVTNQSVTLTAGAKDIYVVVEDSAGNISTPLKIEAAAYVAPDTTPPVLSAGNVTRTSDTAATIGFITDEAGTAYYLVVNSGESTPTSAAVKNTGISLGSVSGTVTDKAVTLAAGAKDIYVVVEDLANNISAPLKIEAAALTYTITASPISKHFGSLAVGYTAPAAQTVTIRNTGNSSVTLTPPTSTNYTIGALSTTTLAANGTATFTVAPKTGLSVGNYAETLTVSTDHSTSTTVSFIFTVTAAPTYTITANPTSKDFSSQTIGYSAPAAQTIAITNTGNSSVTLTPPTSTNYTIGALSTTTLAANGTATFTVAPKAGLAVGNYNETLTVSTDHSTNATVDLSFTVTAAPTYTITANPTSKNFGSLAVGYSAPAAQTVTITNTGNTSVTLTQPTSTNYTIGALSTTILAVNGTATFTVTPKTGLAVGNHDETLTVSTDHSTNATVDLNFTVTAAPTYTITANPTSKNFGSLVEGYSAPAAQTVTITNAGNSSVTLTQPTSTNYTIGTLSTTTLAANGTATFTVAPKAGLAVGAHNETLTVSTDHSTNATVELSFEVTAAPTYTITADPVTKDFGSLTIGYIAPVAQTVTITNTGNSSVTLTQPTSTNYTIGTLSTTTLAANGTATFTITPKTGLAVGNYNETLTVSTNHSTNATVELSFAVTTAPTYTITADPVTKDFGSLTIGYSAPTAQTVTITNTGNSSVTLIQPTSTNYTIGTLSTTTLAANGTATFTVAPKAGLAVGNYNETLTVSTNQSTNATVELSFSVTVVPNYIVTFNPNGGTVSETSRSVASGTAVGALPTPTRSGSYSFDGWYTAASGGTQISASTTVSANVIYYAHWTYTGGGGSGSGGGSSSNDNSSPVIVTPPAPDKPNSPTQGEIKVPGTVDGKGNVTVSLTDKTVTDAFNKALAEAKKNGTEQNGITVVLRVDTGNKTGSNVTVNLPKAVQDTIIAKKIVNTIVVVDNPDIRVGMDLATIQEINKQAKSDVNITATRTNSGKLTGEAKKAIGSRPVFDLKVNYGNGKAVSSFGAGSVSVTIPYTLGANEKVGNVQAVYVDSKGKVHWLVNSVYDSVEKVLRFSTDHFSTYGIGYKQANTAFTDIAGHWAKEDIEFVASRGLFSGTSETKFSPNTAMTRGMFVTALGRLANADVSGYAKSSFSDVQDDAYYMGYIEWASKNNIVNGVGNGKFAPDQSITREQMAVIMSNYAKTIGYTLPKVHIENIFTDNAKISTYAKEAVKQMQMAGVISGKNGNLYDPQGTATRAEVSAVLRRFVELAISSDTAQGWSMNDSGKWMYFKDGKPLTGKQDIDGATYTFDQYGVTVDVPKNLRYTTYTVQKGDSFWSISHKLCCPMSELERLNNKSRFSIIYPGDVLRVPEK</sequence>
<protein>
    <submittedName>
        <fullName evidence="7">Endo-1,4-beta-xylanase A</fullName>
        <ecNumber evidence="7">3.2.1.8</ecNumber>
    </submittedName>
</protein>
<evidence type="ECO:0000259" key="6">
    <source>
        <dbReference type="PROSITE" id="PS51782"/>
    </source>
</evidence>
<dbReference type="InterPro" id="IPR001119">
    <property type="entry name" value="SLH_dom"/>
</dbReference>
<dbReference type="Gene3D" id="2.10.270.10">
    <property type="entry name" value="Cholin Binding"/>
    <property type="match status" value="1"/>
</dbReference>
<accession>A0A0P8WAQ4</accession>
<keyword evidence="7" id="KW-0119">Carbohydrate metabolism</keyword>
<evidence type="ECO:0000256" key="1">
    <source>
        <dbReference type="ARBA" id="ARBA00004196"/>
    </source>
</evidence>
<dbReference type="GO" id="GO:0045493">
    <property type="term" value="P:xylan catabolic process"/>
    <property type="evidence" value="ECO:0007669"/>
    <property type="project" value="UniProtKB-KW"/>
</dbReference>
<dbReference type="NCBIfam" id="TIGR02543">
    <property type="entry name" value="List_Bact_rpt"/>
    <property type="match status" value="1"/>
</dbReference>
<dbReference type="Pfam" id="PF00395">
    <property type="entry name" value="SLH"/>
    <property type="match status" value="3"/>
</dbReference>
<keyword evidence="7" id="KW-0858">Xylan degradation</keyword>
<proteinExistence type="predicted"/>
<keyword evidence="2" id="KW-0677">Repeat</keyword>
<dbReference type="InterPro" id="IPR042229">
    <property type="entry name" value="Listeria/Bacterioides_rpt_sf"/>
</dbReference>
<dbReference type="Pfam" id="PF01476">
    <property type="entry name" value="LysM"/>
    <property type="match status" value="1"/>
</dbReference>
<dbReference type="NCBIfam" id="NF012200">
    <property type="entry name" value="choice_anch_D"/>
    <property type="match status" value="3"/>
</dbReference>
<dbReference type="SUPFAM" id="SSF69360">
    <property type="entry name" value="Cell wall binding repeat"/>
    <property type="match status" value="1"/>
</dbReference>
<dbReference type="Pfam" id="PF09479">
    <property type="entry name" value="Flg_new"/>
    <property type="match status" value="1"/>
</dbReference>
<dbReference type="InterPro" id="IPR036779">
    <property type="entry name" value="LysM_dom_sf"/>
</dbReference>
<comment type="caution">
    <text evidence="7">The sequence shown here is derived from an EMBL/GenBank/DDBJ whole genome shotgun (WGS) entry which is preliminary data.</text>
</comment>
<evidence type="ECO:0000256" key="2">
    <source>
        <dbReference type="ARBA" id="ARBA00022737"/>
    </source>
</evidence>
<dbReference type="InterPro" id="IPR013783">
    <property type="entry name" value="Ig-like_fold"/>
</dbReference>
<keyword evidence="4" id="KW-0732">Signal</keyword>
<dbReference type="InterPro" id="IPR013378">
    <property type="entry name" value="InlB-like_B-rpt"/>
</dbReference>
<reference evidence="7 8" key="1">
    <citation type="submission" date="2015-09" db="EMBL/GenBank/DDBJ databases">
        <title>Genome sequence of Oxobacter pfennigii DSM 3222.</title>
        <authorList>
            <person name="Poehlein A."/>
            <person name="Bengelsdorf F.R."/>
            <person name="Schiel-Bengelsdorf B."/>
            <person name="Duerre P."/>
            <person name="Daniel R."/>
        </authorList>
    </citation>
    <scope>NUCLEOTIDE SEQUENCE [LARGE SCALE GENOMIC DNA]</scope>
    <source>
        <strain evidence="7 8">DSM 3222</strain>
    </source>
</reference>
<feature type="region of interest" description="Disordered" evidence="3">
    <location>
        <begin position="1684"/>
        <end position="1725"/>
    </location>
</feature>
<dbReference type="EMBL" id="LKET01000028">
    <property type="protein sequence ID" value="KPU45031.1"/>
    <property type="molecule type" value="Genomic_DNA"/>
</dbReference>
<dbReference type="PANTHER" id="PTHR37833:SF1">
    <property type="entry name" value="SIGNAL PEPTIDE PROTEIN"/>
    <property type="match status" value="1"/>
</dbReference>
<dbReference type="EC" id="3.2.1.8" evidence="7"/>
<dbReference type="STRING" id="36849.OXPF_15090"/>